<dbReference type="GO" id="GO:0005737">
    <property type="term" value="C:cytoplasm"/>
    <property type="evidence" value="ECO:0007669"/>
    <property type="project" value="TreeGrafter"/>
</dbReference>
<sequence length="272" mass="28341">MPAPVNPFKQALREDTGLLTGLWVALANPHSAEICAGAGFDWILIDAEHGPNDIPLIAAQLAAVTRHPSHPVVRLPMGEPWLIKQALDIGAQTLMIPMVETAEQAKLLAKALRYPPDGIRGMGASLGRASNFGRIADYAETANAEVCLIAQIESRLGVENVDAIVATEGVDAILIGPADLSADMGYGGKATVPEVMETVEMLIGKIKAAGKPAGIMTGDPEMIALARRAGVRFMANGTDTWLLANAAAAMAEKMRGAEAADPSAAPKTGGYS</sequence>
<dbReference type="SUPFAM" id="SSF51621">
    <property type="entry name" value="Phosphoenolpyruvate/pyruvate domain"/>
    <property type="match status" value="1"/>
</dbReference>
<evidence type="ECO:0000256" key="2">
    <source>
        <dbReference type="ARBA" id="ARBA00005568"/>
    </source>
</evidence>
<evidence type="ECO:0000256" key="3">
    <source>
        <dbReference type="ARBA" id="ARBA00022723"/>
    </source>
</evidence>
<comment type="catalytic activity">
    <reaction evidence="6">
        <text>D-glyceraldehyde + pyruvate = 2-dehydro-3-deoxy-L-galactonate</text>
        <dbReference type="Rhea" id="RHEA:80055"/>
        <dbReference type="ChEBI" id="CHEBI:15361"/>
        <dbReference type="ChEBI" id="CHEBI:17378"/>
        <dbReference type="ChEBI" id="CHEBI:75545"/>
    </reaction>
</comment>
<dbReference type="AlphaFoldDB" id="A0A4V4HRU5"/>
<dbReference type="GO" id="GO:0046872">
    <property type="term" value="F:metal ion binding"/>
    <property type="evidence" value="ECO:0007669"/>
    <property type="project" value="UniProtKB-KW"/>
</dbReference>
<comment type="similarity">
    <text evidence="2">Belongs to the HpcH/HpaI aldolase family.</text>
</comment>
<protein>
    <submittedName>
        <fullName evidence="8">2-keto-3-deoxy-L-rhamnonate aldolase</fullName>
    </submittedName>
</protein>
<evidence type="ECO:0000256" key="5">
    <source>
        <dbReference type="ARBA" id="ARBA00023317"/>
    </source>
</evidence>
<evidence type="ECO:0000256" key="4">
    <source>
        <dbReference type="ARBA" id="ARBA00023239"/>
    </source>
</evidence>
<comment type="cofactor">
    <cofactor evidence="1">
        <name>a divalent metal cation</name>
        <dbReference type="ChEBI" id="CHEBI:60240"/>
    </cofactor>
</comment>
<evidence type="ECO:0000259" key="7">
    <source>
        <dbReference type="Pfam" id="PF03328"/>
    </source>
</evidence>
<reference evidence="8 9" key="1">
    <citation type="submission" date="2019-04" db="EMBL/GenBank/DDBJ databases">
        <title>genome sequence of strain W3.</title>
        <authorList>
            <person name="Gao J."/>
            <person name="Sun J."/>
        </authorList>
    </citation>
    <scope>NUCLEOTIDE SEQUENCE [LARGE SCALE GENOMIC DNA]</scope>
    <source>
        <strain evidence="8 9">W3</strain>
    </source>
</reference>
<dbReference type="FunFam" id="3.20.20.60:FF:000004">
    <property type="entry name" value="5-keto-4-deoxy-D-glucarate aldolase"/>
    <property type="match status" value="1"/>
</dbReference>
<evidence type="ECO:0000313" key="8">
    <source>
        <dbReference type="EMBL" id="THV39276.1"/>
    </source>
</evidence>
<keyword evidence="5" id="KW-0670">Pyruvate</keyword>
<dbReference type="InterPro" id="IPR015813">
    <property type="entry name" value="Pyrv/PenolPyrv_kinase-like_dom"/>
</dbReference>
<dbReference type="PANTHER" id="PTHR30502:SF0">
    <property type="entry name" value="PHOSPHOENOLPYRUVATE CARBOXYLASE FAMILY PROTEIN"/>
    <property type="match status" value="1"/>
</dbReference>
<feature type="domain" description="HpcH/HpaI aldolase/citrate lyase" evidence="7">
    <location>
        <begin position="20"/>
        <end position="246"/>
    </location>
</feature>
<organism evidence="8 9">
    <name type="scientific">Rhizobium rosettiformans W3</name>
    <dbReference type="NCBI Taxonomy" id="538378"/>
    <lineage>
        <taxon>Bacteria</taxon>
        <taxon>Pseudomonadati</taxon>
        <taxon>Pseudomonadota</taxon>
        <taxon>Alphaproteobacteria</taxon>
        <taxon>Hyphomicrobiales</taxon>
        <taxon>Rhizobiaceae</taxon>
        <taxon>Rhizobium/Agrobacterium group</taxon>
        <taxon>Rhizobium</taxon>
    </lineage>
</organism>
<keyword evidence="4" id="KW-0456">Lyase</keyword>
<accession>A0A4V4HRU5</accession>
<dbReference type="InterPro" id="IPR050251">
    <property type="entry name" value="HpcH-HpaI_aldolase"/>
</dbReference>
<dbReference type="EMBL" id="STGU01000001">
    <property type="protein sequence ID" value="THV39276.1"/>
    <property type="molecule type" value="Genomic_DNA"/>
</dbReference>
<keyword evidence="3" id="KW-0479">Metal-binding</keyword>
<dbReference type="Pfam" id="PF03328">
    <property type="entry name" value="HpcH_HpaI"/>
    <property type="match status" value="1"/>
</dbReference>
<gene>
    <name evidence="8" type="ORF">FAA86_02625</name>
</gene>
<dbReference type="Gene3D" id="3.20.20.60">
    <property type="entry name" value="Phosphoenolpyruvate-binding domains"/>
    <property type="match status" value="1"/>
</dbReference>
<dbReference type="RefSeq" id="WP_136538218.1">
    <property type="nucleotide sequence ID" value="NZ_STGU01000001.1"/>
</dbReference>
<comment type="caution">
    <text evidence="8">The sequence shown here is derived from an EMBL/GenBank/DDBJ whole genome shotgun (WGS) entry which is preliminary data.</text>
</comment>
<dbReference type="InterPro" id="IPR040442">
    <property type="entry name" value="Pyrv_kinase-like_dom_sf"/>
</dbReference>
<name>A0A4V4HRU5_9HYPH</name>
<evidence type="ECO:0000256" key="1">
    <source>
        <dbReference type="ARBA" id="ARBA00001968"/>
    </source>
</evidence>
<dbReference type="PANTHER" id="PTHR30502">
    <property type="entry name" value="2-KETO-3-DEOXY-L-RHAMNONATE ALDOLASE"/>
    <property type="match status" value="1"/>
</dbReference>
<dbReference type="Proteomes" id="UP000307378">
    <property type="component" value="Unassembled WGS sequence"/>
</dbReference>
<evidence type="ECO:0000313" key="9">
    <source>
        <dbReference type="Proteomes" id="UP000307378"/>
    </source>
</evidence>
<dbReference type="GO" id="GO:0016832">
    <property type="term" value="F:aldehyde-lyase activity"/>
    <property type="evidence" value="ECO:0007669"/>
    <property type="project" value="TreeGrafter"/>
</dbReference>
<proteinExistence type="inferred from homology"/>
<evidence type="ECO:0000256" key="6">
    <source>
        <dbReference type="ARBA" id="ARBA00045074"/>
    </source>
</evidence>
<dbReference type="InterPro" id="IPR005000">
    <property type="entry name" value="Aldolase/citrate-lyase_domain"/>
</dbReference>